<evidence type="ECO:0000313" key="3">
    <source>
        <dbReference type="Proteomes" id="UP000594638"/>
    </source>
</evidence>
<dbReference type="InterPro" id="IPR032675">
    <property type="entry name" value="LRR_dom_sf"/>
</dbReference>
<dbReference type="InterPro" id="IPR051848">
    <property type="entry name" value="PGIP"/>
</dbReference>
<organism evidence="2 3">
    <name type="scientific">Olea europaea subsp. europaea</name>
    <dbReference type="NCBI Taxonomy" id="158383"/>
    <lineage>
        <taxon>Eukaryota</taxon>
        <taxon>Viridiplantae</taxon>
        <taxon>Streptophyta</taxon>
        <taxon>Embryophyta</taxon>
        <taxon>Tracheophyta</taxon>
        <taxon>Spermatophyta</taxon>
        <taxon>Magnoliopsida</taxon>
        <taxon>eudicotyledons</taxon>
        <taxon>Gunneridae</taxon>
        <taxon>Pentapetalae</taxon>
        <taxon>asterids</taxon>
        <taxon>lamiids</taxon>
        <taxon>Lamiales</taxon>
        <taxon>Oleaceae</taxon>
        <taxon>Oleeae</taxon>
        <taxon>Olea</taxon>
    </lineage>
</organism>
<dbReference type="EMBL" id="CACTIH010009059">
    <property type="protein sequence ID" value="CAA3021725.1"/>
    <property type="molecule type" value="Genomic_DNA"/>
</dbReference>
<name>A0A8S0UV29_OLEEU</name>
<dbReference type="AlphaFoldDB" id="A0A8S0UV29"/>
<dbReference type="Gramene" id="OE9A097310T1">
    <property type="protein sequence ID" value="OE9A097310C1"/>
    <property type="gene ID" value="OE9A097310"/>
</dbReference>
<dbReference type="Gene3D" id="3.80.10.10">
    <property type="entry name" value="Ribonuclease Inhibitor"/>
    <property type="match status" value="1"/>
</dbReference>
<reference evidence="2 3" key="1">
    <citation type="submission" date="2019-12" db="EMBL/GenBank/DDBJ databases">
        <authorList>
            <person name="Alioto T."/>
            <person name="Alioto T."/>
            <person name="Gomez Garrido J."/>
        </authorList>
    </citation>
    <scope>NUCLEOTIDE SEQUENCE [LARGE SCALE GENOMIC DNA]</scope>
</reference>
<protein>
    <submittedName>
        <fullName evidence="2">Uncharacterized protein</fullName>
    </submittedName>
</protein>
<accession>A0A8S0UV29</accession>
<proteinExistence type="predicted"/>
<dbReference type="SUPFAM" id="SSF52058">
    <property type="entry name" value="L domain-like"/>
    <property type="match status" value="1"/>
</dbReference>
<dbReference type="Proteomes" id="UP000594638">
    <property type="component" value="Unassembled WGS sequence"/>
</dbReference>
<comment type="caution">
    <text evidence="2">The sequence shown here is derived from an EMBL/GenBank/DDBJ whole genome shotgun (WGS) entry which is preliminary data.</text>
</comment>
<gene>
    <name evidence="2" type="ORF">OLEA9_A097310</name>
</gene>
<evidence type="ECO:0000313" key="2">
    <source>
        <dbReference type="EMBL" id="CAA3021725.1"/>
    </source>
</evidence>
<dbReference type="PANTHER" id="PTHR48059:SF38">
    <property type="entry name" value="OS04G0534166 PROTEIN"/>
    <property type="match status" value="1"/>
</dbReference>
<sequence length="166" mass="18486">MKIFDLSVNGFQGKFSDSNGNLTELLKIDLSFNGFSRKIPENLKGLNKLEFLDFSYNNFGNFGMPLFLGEMKSLREVHLSGNFLGGQIPEIWENLEGILGIGLSEMGLVGNIPASMGEHLRNVCYLGHDNNKPEGTVPKEFGTLEFVRELHLENNNLGGRLLNPLQ</sequence>
<evidence type="ECO:0000256" key="1">
    <source>
        <dbReference type="ARBA" id="ARBA00004196"/>
    </source>
</evidence>
<keyword evidence="3" id="KW-1185">Reference proteome</keyword>
<dbReference type="PANTHER" id="PTHR48059">
    <property type="entry name" value="POLYGALACTURONASE INHIBITOR 1"/>
    <property type="match status" value="1"/>
</dbReference>
<comment type="subcellular location">
    <subcellularLocation>
        <location evidence="1">Cell envelope</location>
    </subcellularLocation>
</comment>
<dbReference type="Pfam" id="PF00560">
    <property type="entry name" value="LRR_1"/>
    <property type="match status" value="3"/>
</dbReference>
<dbReference type="InterPro" id="IPR001611">
    <property type="entry name" value="Leu-rich_rpt"/>
</dbReference>
<dbReference type="OrthoDB" id="676979at2759"/>